<evidence type="ECO:0000313" key="2">
    <source>
        <dbReference type="Proteomes" id="UP000183085"/>
    </source>
</evidence>
<evidence type="ECO:0008006" key="3">
    <source>
        <dbReference type="Google" id="ProtNLM"/>
    </source>
</evidence>
<evidence type="ECO:0000313" key="1">
    <source>
        <dbReference type="EMBL" id="OIP40754.1"/>
    </source>
</evidence>
<organism evidence="1 2">
    <name type="scientific">Candidatus Desantisbacteria bacterium CG2_30_40_21</name>
    <dbReference type="NCBI Taxonomy" id="1817895"/>
    <lineage>
        <taxon>Bacteria</taxon>
        <taxon>Candidatus Desantisiibacteriota</taxon>
    </lineage>
</organism>
<accession>A0A1J5E7S1</accession>
<reference evidence="1 2" key="1">
    <citation type="journal article" date="2016" name="Environ. Microbiol.">
        <title>Genomic resolution of a cold subsurface aquifer community provides metabolic insights for novel microbes adapted to high CO concentrations.</title>
        <authorList>
            <person name="Probst A.J."/>
            <person name="Castelle C.J."/>
            <person name="Singh A."/>
            <person name="Brown C.T."/>
            <person name="Anantharaman K."/>
            <person name="Sharon I."/>
            <person name="Hug L.A."/>
            <person name="Burstein D."/>
            <person name="Emerson J.B."/>
            <person name="Thomas B.C."/>
            <person name="Banfield J.F."/>
        </authorList>
    </citation>
    <scope>NUCLEOTIDE SEQUENCE [LARGE SCALE GENOMIC DNA]</scope>
    <source>
        <strain evidence="1">CG2_30_40_21</strain>
    </source>
</reference>
<gene>
    <name evidence="1" type="ORF">AUJ95_04220</name>
</gene>
<dbReference type="EMBL" id="MNYI01000107">
    <property type="protein sequence ID" value="OIP40754.1"/>
    <property type="molecule type" value="Genomic_DNA"/>
</dbReference>
<proteinExistence type="predicted"/>
<name>A0A1J5E7S1_9BACT</name>
<protein>
    <recommendedName>
        <fullName evidence="3">Transposase IS30-like HTH domain-containing protein</fullName>
    </recommendedName>
</protein>
<dbReference type="AlphaFoldDB" id="A0A1J5E7S1"/>
<dbReference type="Gene3D" id="1.10.10.10">
    <property type="entry name" value="Winged helix-like DNA-binding domain superfamily/Winged helix DNA-binding domain"/>
    <property type="match status" value="1"/>
</dbReference>
<comment type="caution">
    <text evidence="1">The sequence shown here is derived from an EMBL/GenBank/DDBJ whole genome shotgun (WGS) entry which is preliminary data.</text>
</comment>
<sequence>MIYMDAWTSIRFLHSKGKSLRWIAKELGISRNTVRKAIRDKNIPEYSRKLCHEIALEKHKEEIERMVFKDNLSFAEILFSGTTKEGDEKGM</sequence>
<dbReference type="InterPro" id="IPR036388">
    <property type="entry name" value="WH-like_DNA-bd_sf"/>
</dbReference>
<dbReference type="Proteomes" id="UP000183085">
    <property type="component" value="Unassembled WGS sequence"/>
</dbReference>